<dbReference type="Gene3D" id="2.40.170.20">
    <property type="entry name" value="TonB-dependent receptor, beta-barrel domain"/>
    <property type="match status" value="1"/>
</dbReference>
<accession>A0A918IQR0</accession>
<evidence type="ECO:0000256" key="3">
    <source>
        <dbReference type="ARBA" id="ARBA00022452"/>
    </source>
</evidence>
<dbReference type="PROSITE" id="PS52016">
    <property type="entry name" value="TONB_DEPENDENT_REC_3"/>
    <property type="match status" value="1"/>
</dbReference>
<keyword evidence="6 7" id="KW-0998">Cell outer membrane</keyword>
<dbReference type="InterPro" id="IPR008969">
    <property type="entry name" value="CarboxyPept-like_regulatory"/>
</dbReference>
<comment type="caution">
    <text evidence="9">The sequence shown here is derived from an EMBL/GenBank/DDBJ whole genome shotgun (WGS) entry which is preliminary data.</text>
</comment>
<dbReference type="NCBIfam" id="TIGR04056">
    <property type="entry name" value="OMP_RagA_SusC"/>
    <property type="match status" value="1"/>
</dbReference>
<dbReference type="Pfam" id="PF13715">
    <property type="entry name" value="CarbopepD_reg_2"/>
    <property type="match status" value="1"/>
</dbReference>
<evidence type="ECO:0000259" key="8">
    <source>
        <dbReference type="Pfam" id="PF07715"/>
    </source>
</evidence>
<evidence type="ECO:0000256" key="2">
    <source>
        <dbReference type="ARBA" id="ARBA00022448"/>
    </source>
</evidence>
<dbReference type="SUPFAM" id="SSF56935">
    <property type="entry name" value="Porins"/>
    <property type="match status" value="1"/>
</dbReference>
<evidence type="ECO:0000313" key="10">
    <source>
        <dbReference type="Proteomes" id="UP000634668"/>
    </source>
</evidence>
<evidence type="ECO:0000256" key="5">
    <source>
        <dbReference type="ARBA" id="ARBA00023136"/>
    </source>
</evidence>
<protein>
    <submittedName>
        <fullName evidence="9">SusC/RagA family TonB-linked outer membrane protein</fullName>
    </submittedName>
</protein>
<keyword evidence="4 7" id="KW-0812">Transmembrane</keyword>
<dbReference type="SUPFAM" id="SSF49464">
    <property type="entry name" value="Carboxypeptidase regulatory domain-like"/>
    <property type="match status" value="1"/>
</dbReference>
<dbReference type="InterPro" id="IPR039426">
    <property type="entry name" value="TonB-dep_rcpt-like"/>
</dbReference>
<dbReference type="Proteomes" id="UP000634668">
    <property type="component" value="Unassembled WGS sequence"/>
</dbReference>
<sequence>MAQGNPVTGIVTDDLGAPLPGVNVVQKGTTNGTSTDFDGNFSINVPSTATLIFSSLGFTTKEVAVGGQSTINVSLSEDAEQLGEVVVTALGIKRERKSLGYALQEIKGGDIVDSRESNVTNALSGKVAGLQVVKGSNGPASSSKIVLRGNNSLTGDNQPLIVVDGVPMDNFTGSNNNDFWNPAADMGNGLGDLNPDNIESMSVLKGASAAALYGSRAGNGVILITTKTGKAQKGLGVTYSVTTGFETIFMSPELQNEFGQGMDGIHDPKSGSSWGPKIAGQSVENWNGEQTNLRAYNNLDNYIKTGFSVNHSLAFQQQVSEATSLYTSATYFSDDSKIPGASLDRLNLLTRAVSTFGDNKNWSTDVKVQYMKTTAQNRPVSGINNSNVFGTIYLLPRSLDITELRNNSDEFGNMIWYQPGGNGVNPYWAASNNLNTDSRDRFLLSGAIKNEITDWLSAEVRAGADLYTTNTESKLYAGSPLGTTGRFSMGKETFVESNYSALLTASKDNLFGKFGGALTLGGNLMAQENSSLGANAGELEVPNLFSLNNGKDKATVSQGFSEKRINSLYGTLQLNYDGYFFIDVTGRNDWSSTLSKENRSFFYPSISTSLVVSDLIQNNGGNIPEWLTYAKLRASHAQVGNDLSPYQLYNTYNINKDPNGNTVAGSGGTLYNPDVKSELIKSNEVGLEARFFQNRLSFDFAYYKSNATRQLIDLPLNPLSGYNSVKANAGDIQNEGIELMVNARIFDNPNGFNWDTSINYSKNENTVVELTDEVTQYGLGGYDNISILAVAGELYGEIYGTKYRRVEDASSPNYNKIIVDGAGIPLAADGRFKLGNQQPDAMIGWTNNFRYKNFGLSFLVDARLGGEIFSGTNLAIGRSGTGAETVVNGERADIVFDGVVEDGNGGFVANTTAVSAQDYWTTLSDRSGNLGITEANIFDATNIRLRSVQLDYNLPSKWLDGMSVQNAKIGVSVNNVWMIHSNLNGVDPESVYATSSNAVGFENLTSPTSRSVFLNLAISF</sequence>
<keyword evidence="5 7" id="KW-0472">Membrane</keyword>
<keyword evidence="3 7" id="KW-1134">Transmembrane beta strand</keyword>
<feature type="domain" description="TonB-dependent receptor plug" evidence="8">
    <location>
        <begin position="99"/>
        <end position="221"/>
    </location>
</feature>
<dbReference type="InterPro" id="IPR023996">
    <property type="entry name" value="TonB-dep_OMP_SusC/RagA"/>
</dbReference>
<comment type="similarity">
    <text evidence="7">Belongs to the TonB-dependent receptor family.</text>
</comment>
<name>A0A918IQR0_9FLAO</name>
<dbReference type="Pfam" id="PF07715">
    <property type="entry name" value="Plug"/>
    <property type="match status" value="1"/>
</dbReference>
<evidence type="ECO:0000256" key="4">
    <source>
        <dbReference type="ARBA" id="ARBA00022692"/>
    </source>
</evidence>
<dbReference type="InterPro" id="IPR036942">
    <property type="entry name" value="Beta-barrel_TonB_sf"/>
</dbReference>
<reference evidence="9" key="2">
    <citation type="submission" date="2020-09" db="EMBL/GenBank/DDBJ databases">
        <authorList>
            <person name="Sun Q."/>
            <person name="Kim S."/>
        </authorList>
    </citation>
    <scope>NUCLEOTIDE SEQUENCE</scope>
    <source>
        <strain evidence="9">KCTC 12113</strain>
    </source>
</reference>
<keyword evidence="2 7" id="KW-0813">Transport</keyword>
<dbReference type="EMBL" id="BMWP01000005">
    <property type="protein sequence ID" value="GGW27535.1"/>
    <property type="molecule type" value="Genomic_DNA"/>
</dbReference>
<comment type="subcellular location">
    <subcellularLocation>
        <location evidence="1 7">Cell outer membrane</location>
        <topology evidence="1 7">Multi-pass membrane protein</topology>
    </subcellularLocation>
</comment>
<evidence type="ECO:0000256" key="7">
    <source>
        <dbReference type="PROSITE-ProRule" id="PRU01360"/>
    </source>
</evidence>
<dbReference type="AlphaFoldDB" id="A0A918IQR0"/>
<reference evidence="9" key="1">
    <citation type="journal article" date="2014" name="Int. J. Syst. Evol. Microbiol.">
        <title>Complete genome sequence of Corynebacterium casei LMG S-19264T (=DSM 44701T), isolated from a smear-ripened cheese.</title>
        <authorList>
            <consortium name="US DOE Joint Genome Institute (JGI-PGF)"/>
            <person name="Walter F."/>
            <person name="Albersmeier A."/>
            <person name="Kalinowski J."/>
            <person name="Ruckert C."/>
        </authorList>
    </citation>
    <scope>NUCLEOTIDE SEQUENCE</scope>
    <source>
        <strain evidence="9">KCTC 12113</strain>
    </source>
</reference>
<dbReference type="InterPro" id="IPR012910">
    <property type="entry name" value="Plug_dom"/>
</dbReference>
<dbReference type="GO" id="GO:0009279">
    <property type="term" value="C:cell outer membrane"/>
    <property type="evidence" value="ECO:0007669"/>
    <property type="project" value="UniProtKB-SubCell"/>
</dbReference>
<evidence type="ECO:0000256" key="1">
    <source>
        <dbReference type="ARBA" id="ARBA00004571"/>
    </source>
</evidence>
<evidence type="ECO:0000256" key="6">
    <source>
        <dbReference type="ARBA" id="ARBA00023237"/>
    </source>
</evidence>
<proteinExistence type="inferred from homology"/>
<dbReference type="Gene3D" id="2.170.130.10">
    <property type="entry name" value="TonB-dependent receptor, plug domain"/>
    <property type="match status" value="1"/>
</dbReference>
<dbReference type="NCBIfam" id="TIGR04057">
    <property type="entry name" value="SusC_RagA_signa"/>
    <property type="match status" value="1"/>
</dbReference>
<gene>
    <name evidence="9" type="ORF">GCM10007383_11180</name>
</gene>
<dbReference type="InterPro" id="IPR023997">
    <property type="entry name" value="TonB-dep_OMP_SusC/RagA_CS"/>
</dbReference>
<evidence type="ECO:0000313" key="9">
    <source>
        <dbReference type="EMBL" id="GGW27535.1"/>
    </source>
</evidence>
<organism evidence="9 10">
    <name type="scientific">Arenibacter certesii</name>
    <dbReference type="NCBI Taxonomy" id="228955"/>
    <lineage>
        <taxon>Bacteria</taxon>
        <taxon>Pseudomonadati</taxon>
        <taxon>Bacteroidota</taxon>
        <taxon>Flavobacteriia</taxon>
        <taxon>Flavobacteriales</taxon>
        <taxon>Flavobacteriaceae</taxon>
        <taxon>Arenibacter</taxon>
    </lineage>
</organism>
<dbReference type="Gene3D" id="2.60.40.1120">
    <property type="entry name" value="Carboxypeptidase-like, regulatory domain"/>
    <property type="match status" value="1"/>
</dbReference>
<dbReference type="InterPro" id="IPR037066">
    <property type="entry name" value="Plug_dom_sf"/>
</dbReference>
<keyword evidence="10" id="KW-1185">Reference proteome</keyword>